<dbReference type="RefSeq" id="WP_169260197.1">
    <property type="nucleotide sequence ID" value="NZ_WTVQ01000013.1"/>
</dbReference>
<protein>
    <submittedName>
        <fullName evidence="2">Hemerythrin domain-containing protein</fullName>
    </submittedName>
</protein>
<keyword evidence="3" id="KW-1185">Reference proteome</keyword>
<dbReference type="Gene3D" id="1.20.120.520">
    <property type="entry name" value="nmb1532 protein domain like"/>
    <property type="match status" value="1"/>
</dbReference>
<evidence type="ECO:0000313" key="2">
    <source>
        <dbReference type="EMBL" id="NMG75052.1"/>
    </source>
</evidence>
<gene>
    <name evidence="2" type="ORF">GPA25_09810</name>
</gene>
<dbReference type="EMBL" id="WTVQ01000013">
    <property type="protein sequence ID" value="NMG75052.1"/>
    <property type="molecule type" value="Genomic_DNA"/>
</dbReference>
<reference evidence="2 3" key="1">
    <citation type="submission" date="2019-12" db="EMBL/GenBank/DDBJ databases">
        <title>Comparative genomics gives insights into the taxonomy of the Azoarcus-Aromatoleum group and reveals separate origins of nif in the plant-associated Azoarcus and non-plant-associated Aromatoleum sub-groups.</title>
        <authorList>
            <person name="Lafos M."/>
            <person name="Maluk M."/>
            <person name="Batista M."/>
            <person name="Junghare M."/>
            <person name="Carmona M."/>
            <person name="Faoro H."/>
            <person name="Cruz L.M."/>
            <person name="Battistoni F."/>
            <person name="De Souza E."/>
            <person name="Pedrosa F."/>
            <person name="Chen W.-M."/>
            <person name="Poole P.S."/>
            <person name="Dixon R.A."/>
            <person name="James E.K."/>
        </authorList>
    </citation>
    <scope>NUCLEOTIDE SEQUENCE [LARGE SCALE GENOMIC DNA]</scope>
    <source>
        <strain evidence="2 3">22Lin</strain>
    </source>
</reference>
<comment type="caution">
    <text evidence="2">The sequence shown here is derived from an EMBL/GenBank/DDBJ whole genome shotgun (WGS) entry which is preliminary data.</text>
</comment>
<evidence type="ECO:0000313" key="3">
    <source>
        <dbReference type="Proteomes" id="UP000648984"/>
    </source>
</evidence>
<dbReference type="Pfam" id="PF01814">
    <property type="entry name" value="Hemerythrin"/>
    <property type="match status" value="1"/>
</dbReference>
<evidence type="ECO:0000259" key="1">
    <source>
        <dbReference type="Pfam" id="PF01814"/>
    </source>
</evidence>
<accession>A0ABX1Q9J4</accession>
<sequence length="148" mass="16532">MTQITALMTDDHRSCDEAFARAETAASKSKWDEASVALEQFISALESHFDAEESFLFPRFEAATGMTEGPTKVMRGEHAEMRSALERMRDALVRKDRDDYAGEAETLLILMQQHNMKEENILYPMCDSQLPAGEVSAALGERLRAGAQ</sequence>
<name>A0ABX1Q9J4_9RHOO</name>
<dbReference type="Proteomes" id="UP000648984">
    <property type="component" value="Unassembled WGS sequence"/>
</dbReference>
<dbReference type="InterPro" id="IPR012312">
    <property type="entry name" value="Hemerythrin-like"/>
</dbReference>
<dbReference type="PANTHER" id="PTHR39966:SF3">
    <property type="entry name" value="DUF438 DOMAIN-CONTAINING PROTEIN"/>
    <property type="match status" value="1"/>
</dbReference>
<dbReference type="PANTHER" id="PTHR39966">
    <property type="entry name" value="BLL2471 PROTEIN-RELATED"/>
    <property type="match status" value="1"/>
</dbReference>
<organism evidence="2 3">
    <name type="scientific">Aromatoleum diolicum</name>
    <dbReference type="NCBI Taxonomy" id="75796"/>
    <lineage>
        <taxon>Bacteria</taxon>
        <taxon>Pseudomonadati</taxon>
        <taxon>Pseudomonadota</taxon>
        <taxon>Betaproteobacteria</taxon>
        <taxon>Rhodocyclales</taxon>
        <taxon>Rhodocyclaceae</taxon>
        <taxon>Aromatoleum</taxon>
    </lineage>
</organism>
<feature type="domain" description="Hemerythrin-like" evidence="1">
    <location>
        <begin position="4"/>
        <end position="126"/>
    </location>
</feature>
<proteinExistence type="predicted"/>